<feature type="chain" id="PRO_5038993145" evidence="4">
    <location>
        <begin position="19"/>
        <end position="464"/>
    </location>
</feature>
<dbReference type="Proteomes" id="UP000254330">
    <property type="component" value="Unassembled WGS sequence"/>
</dbReference>
<dbReference type="PROSITE" id="PS51257">
    <property type="entry name" value="PROKAR_LIPOPROTEIN"/>
    <property type="match status" value="1"/>
</dbReference>
<dbReference type="EMBL" id="SNZG01000003">
    <property type="protein sequence ID" value="TDR42654.1"/>
    <property type="molecule type" value="Genomic_DNA"/>
</dbReference>
<keyword evidence="8" id="KW-1185">Reference proteome</keyword>
<dbReference type="RefSeq" id="WP_109348597.1">
    <property type="nucleotide sequence ID" value="NZ_BJUE01000022.1"/>
</dbReference>
<evidence type="ECO:0000256" key="3">
    <source>
        <dbReference type="ARBA" id="ARBA00022729"/>
    </source>
</evidence>
<keyword evidence="2" id="KW-0964">Secreted</keyword>
<dbReference type="GO" id="GO:0016837">
    <property type="term" value="F:carbon-oxygen lyase activity, acting on polysaccharides"/>
    <property type="evidence" value="ECO:0007669"/>
    <property type="project" value="TreeGrafter"/>
</dbReference>
<sequence length="464" mass="51533">MKKIFMILSLFTIIAVVAGCGKSDAEAKSIYVATDGNDQAKGTEDAPYKTLKKASSVAKAGTIVYIRKGTYDEKLIVKNSGTKKEPVIFKAHNSEKVILSGKKMKDTNQERAMVSMHNKSNVIIEGLTVQDMRTKHNDATIMGFYISGKGENILLKNNHVRNIKTLAKEGNAHGIAFYGSEPMKNIRVIDNTLENMKLGASETLVLNGDISQFKIIGNNIRNSDNIGIDLIGFEGVAKNRKNDYVRDGIVNDNKVTKVSAYGNPAYGKNYGAGGIYIDGGKNIIVEDNHISYSDIGIEATSEHKGKYADRITIRNNVVEKNYFTGISIGGYDVKRGGTRNSEVSKNVLYRNDTKKLGGGQLLLQHDVEHNKVEKNVMTASSSGIMVANYFKSNVLNNFSKNIFHKELGKKTTWVWKKREYSSFEVFKKVSKSDADTKFIDPHYRDEKSGDYRLQKGSKAYLITK</sequence>
<reference evidence="5 7" key="1">
    <citation type="submission" date="2018-06" db="EMBL/GenBank/DDBJ databases">
        <authorList>
            <consortium name="Pathogen Informatics"/>
            <person name="Doyle S."/>
        </authorList>
    </citation>
    <scope>NUCLEOTIDE SEQUENCE [LARGE SCALE GENOMIC DNA]</scope>
    <source>
        <strain evidence="5 7">NCTC10597</strain>
    </source>
</reference>
<proteinExistence type="predicted"/>
<accession>A0A8B4QCT9</accession>
<evidence type="ECO:0000256" key="1">
    <source>
        <dbReference type="ARBA" id="ARBA00004613"/>
    </source>
</evidence>
<comment type="subcellular location">
    <subcellularLocation>
        <location evidence="1">Secreted</location>
    </subcellularLocation>
</comment>
<reference evidence="6 8" key="2">
    <citation type="submission" date="2019-03" db="EMBL/GenBank/DDBJ databases">
        <title>Genomic Encyclopedia of Type Strains, Phase IV (KMG-IV): sequencing the most valuable type-strain genomes for metagenomic binning, comparative biology and taxonomic classification.</title>
        <authorList>
            <person name="Goeker M."/>
        </authorList>
    </citation>
    <scope>NUCLEOTIDE SEQUENCE [LARGE SCALE GENOMIC DNA]</scope>
    <source>
        <strain evidence="6 8">DSM 20580</strain>
    </source>
</reference>
<dbReference type="SMART" id="SM00710">
    <property type="entry name" value="PbH1"/>
    <property type="match status" value="7"/>
</dbReference>
<comment type="caution">
    <text evidence="5">The sequence shown here is derived from an EMBL/GenBank/DDBJ whole genome shotgun (WGS) entry which is preliminary data.</text>
</comment>
<dbReference type="PANTHER" id="PTHR40088">
    <property type="entry name" value="PECTATE LYASE (EUROFUNG)"/>
    <property type="match status" value="1"/>
</dbReference>
<dbReference type="Proteomes" id="UP000294641">
    <property type="component" value="Unassembled WGS sequence"/>
</dbReference>
<organism evidence="5 7">
    <name type="scientific">Kurthia zopfii</name>
    <dbReference type="NCBI Taxonomy" id="1650"/>
    <lineage>
        <taxon>Bacteria</taxon>
        <taxon>Bacillati</taxon>
        <taxon>Bacillota</taxon>
        <taxon>Bacilli</taxon>
        <taxon>Bacillales</taxon>
        <taxon>Caryophanaceae</taxon>
        <taxon>Kurthia</taxon>
    </lineage>
</organism>
<dbReference type="OrthoDB" id="9795486at2"/>
<evidence type="ECO:0000313" key="6">
    <source>
        <dbReference type="EMBL" id="TDR42654.1"/>
    </source>
</evidence>
<dbReference type="SUPFAM" id="SSF51126">
    <property type="entry name" value="Pectin lyase-like"/>
    <property type="match status" value="1"/>
</dbReference>
<dbReference type="PANTHER" id="PTHR40088:SF2">
    <property type="entry name" value="SECRETED SUGAR HYDROLASE"/>
    <property type="match status" value="1"/>
</dbReference>
<name>A0A8B4QCT9_9BACL</name>
<gene>
    <name evidence="6" type="ORF">DFR61_10329</name>
    <name evidence="5" type="ORF">NCTC10597_02256</name>
</gene>
<keyword evidence="3 4" id="KW-0732">Signal</keyword>
<dbReference type="InterPro" id="IPR012334">
    <property type="entry name" value="Pectin_lyas_fold"/>
</dbReference>
<dbReference type="AlphaFoldDB" id="A0A8B4QCT9"/>
<evidence type="ECO:0000313" key="8">
    <source>
        <dbReference type="Proteomes" id="UP000294641"/>
    </source>
</evidence>
<evidence type="ECO:0000313" key="7">
    <source>
        <dbReference type="Proteomes" id="UP000254330"/>
    </source>
</evidence>
<evidence type="ECO:0000256" key="2">
    <source>
        <dbReference type="ARBA" id="ARBA00022525"/>
    </source>
</evidence>
<protein>
    <submittedName>
        <fullName evidence="5">Protein of uncharacterized function (DUF1565)</fullName>
    </submittedName>
</protein>
<evidence type="ECO:0000313" key="5">
    <source>
        <dbReference type="EMBL" id="STX10509.1"/>
    </source>
</evidence>
<feature type="signal peptide" evidence="4">
    <location>
        <begin position="1"/>
        <end position="18"/>
    </location>
</feature>
<dbReference type="InterPro" id="IPR052052">
    <property type="entry name" value="Polysaccharide_Lyase_9"/>
</dbReference>
<dbReference type="Gene3D" id="2.160.20.10">
    <property type="entry name" value="Single-stranded right-handed beta-helix, Pectin lyase-like"/>
    <property type="match status" value="1"/>
</dbReference>
<evidence type="ECO:0000256" key="4">
    <source>
        <dbReference type="SAM" id="SignalP"/>
    </source>
</evidence>
<dbReference type="EMBL" id="UGNP01000001">
    <property type="protein sequence ID" value="STX10509.1"/>
    <property type="molecule type" value="Genomic_DNA"/>
</dbReference>
<dbReference type="GO" id="GO:0005576">
    <property type="term" value="C:extracellular region"/>
    <property type="evidence" value="ECO:0007669"/>
    <property type="project" value="UniProtKB-SubCell"/>
</dbReference>
<dbReference type="InterPro" id="IPR006626">
    <property type="entry name" value="PbH1"/>
</dbReference>
<dbReference type="InterPro" id="IPR011050">
    <property type="entry name" value="Pectin_lyase_fold/virulence"/>
</dbReference>